<dbReference type="InterPro" id="IPR050275">
    <property type="entry name" value="PGM_Phosphatase"/>
</dbReference>
<gene>
    <name evidence="3" type="ORF">CUTER_10550</name>
</gene>
<keyword evidence="4" id="KW-1185">Reference proteome</keyword>
<dbReference type="CDD" id="cd07067">
    <property type="entry name" value="HP_PGM_like"/>
    <property type="match status" value="1"/>
</dbReference>
<dbReference type="EMBL" id="CP011546">
    <property type="protein sequence ID" value="AKK12074.1"/>
    <property type="molecule type" value="Genomic_DNA"/>
</dbReference>
<dbReference type="SMART" id="SM00855">
    <property type="entry name" value="PGAM"/>
    <property type="match status" value="1"/>
</dbReference>
<dbReference type="PANTHER" id="PTHR48100">
    <property type="entry name" value="BROAD-SPECIFICITY PHOSPHATASE YOR283W-RELATED"/>
    <property type="match status" value="1"/>
</dbReference>
<sequence>MTGRIILLRHGQTTSNVGRFLDTAPPGAELTDFGRGQAVATGLEIARMVGAADGSVGSLAAMYCSIALRAQQTAMLVAGAIESHARLPRRSIAVFPRLGLHEVSAGEWEMRGDAEANAAYLAAQQRWFAGEEGVHLAGGESYAEILARYVPVLEEIVDEHLADPGSEDRDVVVVTHGTVMRTVARAACGLDAEFACSHYVANCQRIVLEPNGEPFGRWGLLAWGD</sequence>
<name>A0A0G3HFI3_9CORY</name>
<dbReference type="InterPro" id="IPR013078">
    <property type="entry name" value="His_Pase_superF_clade-1"/>
</dbReference>
<evidence type="ECO:0000313" key="3">
    <source>
        <dbReference type="EMBL" id="AKK12074.1"/>
    </source>
</evidence>
<dbReference type="GO" id="GO:0016791">
    <property type="term" value="F:phosphatase activity"/>
    <property type="evidence" value="ECO:0007669"/>
    <property type="project" value="TreeGrafter"/>
</dbReference>
<dbReference type="GO" id="GO:0004619">
    <property type="term" value="F:phosphoglycerate mutase activity"/>
    <property type="evidence" value="ECO:0007669"/>
    <property type="project" value="UniProtKB-EC"/>
</dbReference>
<keyword evidence="1" id="KW-0324">Glycolysis</keyword>
<reference evidence="3 4" key="1">
    <citation type="journal article" date="2015" name="Genome Announc.">
        <title>Virulence Factor Genes Detected in the Complete Genome Sequence of Corynebacterium uterequi DSM 45634, Isolated from the Uterus of a Maiden Mare.</title>
        <authorList>
            <person name="Ruckert C."/>
            <person name="Kriete M."/>
            <person name="Jaenicke S."/>
            <person name="Winkler A."/>
            <person name="Tauch A."/>
        </authorList>
    </citation>
    <scope>NUCLEOTIDE SEQUENCE [LARGE SCALE GENOMIC DNA]</scope>
    <source>
        <strain evidence="3 4">DSM 45634</strain>
    </source>
</reference>
<dbReference type="InterPro" id="IPR001345">
    <property type="entry name" value="PG/BPGM_mutase_AS"/>
</dbReference>
<reference evidence="4" key="2">
    <citation type="submission" date="2015-05" db="EMBL/GenBank/DDBJ databases">
        <title>Complete genome sequence of Corynebacterium uterequi DSM 45634, isolated from the uterus of a maiden mare.</title>
        <authorList>
            <person name="Ruckert C."/>
            <person name="Albersmeier A."/>
            <person name="Winkler A."/>
            <person name="Tauch A."/>
        </authorList>
    </citation>
    <scope>NUCLEOTIDE SEQUENCE [LARGE SCALE GENOMIC DNA]</scope>
    <source>
        <strain evidence="4">DSM 45634</strain>
    </source>
</reference>
<dbReference type="EC" id="5.4.2.12" evidence="3"/>
<evidence type="ECO:0000313" key="4">
    <source>
        <dbReference type="Proteomes" id="UP000035548"/>
    </source>
</evidence>
<dbReference type="KEGG" id="cut:CUTER_10550"/>
<proteinExistence type="predicted"/>
<dbReference type="GO" id="GO:0005737">
    <property type="term" value="C:cytoplasm"/>
    <property type="evidence" value="ECO:0007669"/>
    <property type="project" value="TreeGrafter"/>
</dbReference>
<keyword evidence="2 3" id="KW-0413">Isomerase</keyword>
<dbReference type="SUPFAM" id="SSF53254">
    <property type="entry name" value="Phosphoglycerate mutase-like"/>
    <property type="match status" value="1"/>
</dbReference>
<dbReference type="STRING" id="1072256.CUTER_10550"/>
<accession>A0A0G3HFI3</accession>
<organism evidence="3 4">
    <name type="scientific">Corynebacterium uterequi</name>
    <dbReference type="NCBI Taxonomy" id="1072256"/>
    <lineage>
        <taxon>Bacteria</taxon>
        <taxon>Bacillati</taxon>
        <taxon>Actinomycetota</taxon>
        <taxon>Actinomycetes</taxon>
        <taxon>Mycobacteriales</taxon>
        <taxon>Corynebacteriaceae</taxon>
        <taxon>Corynebacterium</taxon>
    </lineage>
</organism>
<dbReference type="Proteomes" id="UP000035548">
    <property type="component" value="Chromosome"/>
</dbReference>
<dbReference type="Pfam" id="PF00300">
    <property type="entry name" value="His_Phos_1"/>
    <property type="match status" value="1"/>
</dbReference>
<dbReference type="PROSITE" id="PS00175">
    <property type="entry name" value="PG_MUTASE"/>
    <property type="match status" value="1"/>
</dbReference>
<dbReference type="PANTHER" id="PTHR48100:SF1">
    <property type="entry name" value="HISTIDINE PHOSPHATASE FAMILY PROTEIN-RELATED"/>
    <property type="match status" value="1"/>
</dbReference>
<evidence type="ECO:0000256" key="1">
    <source>
        <dbReference type="ARBA" id="ARBA00023152"/>
    </source>
</evidence>
<dbReference type="OrthoDB" id="9793115at2"/>
<dbReference type="RefSeq" id="WP_047260355.1">
    <property type="nucleotide sequence ID" value="NZ_CP011546.1"/>
</dbReference>
<dbReference type="AlphaFoldDB" id="A0A0G3HFI3"/>
<dbReference type="Gene3D" id="3.40.50.1240">
    <property type="entry name" value="Phosphoglycerate mutase-like"/>
    <property type="match status" value="1"/>
</dbReference>
<dbReference type="PATRIC" id="fig|1072256.5.peg.2075"/>
<dbReference type="InterPro" id="IPR029033">
    <property type="entry name" value="His_PPase_superfam"/>
</dbReference>
<protein>
    <submittedName>
        <fullName evidence="3">Fructose-2,6-bisphosphatase</fullName>
        <ecNumber evidence="3">5.4.2.12</ecNumber>
    </submittedName>
</protein>
<evidence type="ECO:0000256" key="2">
    <source>
        <dbReference type="ARBA" id="ARBA00023235"/>
    </source>
</evidence>